<protein>
    <recommendedName>
        <fullName evidence="5">Terpenoid synthase</fullName>
    </recommendedName>
</protein>
<dbReference type="HOGENOM" id="CLU_052212_0_2_1"/>
<evidence type="ECO:0000313" key="3">
    <source>
        <dbReference type="EMBL" id="KIJ98333.1"/>
    </source>
</evidence>
<dbReference type="SFLD" id="SFLDS00005">
    <property type="entry name" value="Isoprenoid_Synthase_Type_I"/>
    <property type="match status" value="1"/>
</dbReference>
<evidence type="ECO:0000256" key="2">
    <source>
        <dbReference type="ARBA" id="ARBA00023239"/>
    </source>
</evidence>
<keyword evidence="4" id="KW-1185">Reference proteome</keyword>
<gene>
    <name evidence="3" type="ORF">K443DRAFT_133471</name>
</gene>
<accession>A0A0C9XA79</accession>
<dbReference type="SUPFAM" id="SSF48576">
    <property type="entry name" value="Terpenoid synthases"/>
    <property type="match status" value="1"/>
</dbReference>
<dbReference type="SFLD" id="SFLDG01021">
    <property type="entry name" value="Trichodiene_Synthase_Like"/>
    <property type="match status" value="1"/>
</dbReference>
<sequence>MFNQPSITPLSETGVTFVKAGTQDIDKTMALCIASDNFDVCADDLASNPDLSNDVIGETDTKVVTPHHHVTKKHEGKEQTECIVDESGKMDVMVANAANEKPVNSHNDIRNAVDDFLAHCNFSFPVTQYDRDFHNSCCDVARSKGYPVDSPTLKPFIPGGVLMATTTYSHLQNKSTQILIALYSAFLIYIDDVYQHDVEGVNCFIERFILCQAQDDPVLDALTSLLREFHQHFGRVASNIMITSTLNFMTSLLLDHETQGMPVSPKALDYPYFSRVMSGTSETFSLFAFPPEIPMKFYIQAFPEVMNFLNKTNDVLSFYKEELAGETINHISNMARCRGVSKIEVLRLLCDEVATCHLQSLNILSPHHEAHAVYSKFSQGYIDFHTSLTRYRLDELFS</sequence>
<dbReference type="InterPro" id="IPR008949">
    <property type="entry name" value="Isoprenoid_synthase_dom_sf"/>
</dbReference>
<evidence type="ECO:0008006" key="5">
    <source>
        <dbReference type="Google" id="ProtNLM"/>
    </source>
</evidence>
<reference evidence="4" key="2">
    <citation type="submission" date="2015-01" db="EMBL/GenBank/DDBJ databases">
        <title>Evolutionary Origins and Diversification of the Mycorrhizal Mutualists.</title>
        <authorList>
            <consortium name="DOE Joint Genome Institute"/>
            <consortium name="Mycorrhizal Genomics Consortium"/>
            <person name="Kohler A."/>
            <person name="Kuo A."/>
            <person name="Nagy L.G."/>
            <person name="Floudas D."/>
            <person name="Copeland A."/>
            <person name="Barry K.W."/>
            <person name="Cichocki N."/>
            <person name="Veneault-Fourrey C."/>
            <person name="LaButti K."/>
            <person name="Lindquist E.A."/>
            <person name="Lipzen A."/>
            <person name="Lundell T."/>
            <person name="Morin E."/>
            <person name="Murat C."/>
            <person name="Riley R."/>
            <person name="Ohm R."/>
            <person name="Sun H."/>
            <person name="Tunlid A."/>
            <person name="Henrissat B."/>
            <person name="Grigoriev I.V."/>
            <person name="Hibbett D.S."/>
            <person name="Martin F."/>
        </authorList>
    </citation>
    <scope>NUCLEOTIDE SEQUENCE [LARGE SCALE GENOMIC DNA]</scope>
    <source>
        <strain evidence="4">LaAM-08-1</strain>
    </source>
</reference>
<reference evidence="3 4" key="1">
    <citation type="submission" date="2014-04" db="EMBL/GenBank/DDBJ databases">
        <authorList>
            <consortium name="DOE Joint Genome Institute"/>
            <person name="Kuo A."/>
            <person name="Kohler A."/>
            <person name="Nagy L.G."/>
            <person name="Floudas D."/>
            <person name="Copeland A."/>
            <person name="Barry K.W."/>
            <person name="Cichocki N."/>
            <person name="Veneault-Fourrey C."/>
            <person name="LaButti K."/>
            <person name="Lindquist E.A."/>
            <person name="Lipzen A."/>
            <person name="Lundell T."/>
            <person name="Morin E."/>
            <person name="Murat C."/>
            <person name="Sun H."/>
            <person name="Tunlid A."/>
            <person name="Henrissat B."/>
            <person name="Grigoriev I.V."/>
            <person name="Hibbett D.S."/>
            <person name="Martin F."/>
            <person name="Nordberg H.P."/>
            <person name="Cantor M.N."/>
            <person name="Hua S.X."/>
        </authorList>
    </citation>
    <scope>NUCLEOTIDE SEQUENCE [LARGE SCALE GENOMIC DNA]</scope>
    <source>
        <strain evidence="3 4">LaAM-08-1</strain>
    </source>
</reference>
<organism evidence="3 4">
    <name type="scientific">Laccaria amethystina LaAM-08-1</name>
    <dbReference type="NCBI Taxonomy" id="1095629"/>
    <lineage>
        <taxon>Eukaryota</taxon>
        <taxon>Fungi</taxon>
        <taxon>Dikarya</taxon>
        <taxon>Basidiomycota</taxon>
        <taxon>Agaricomycotina</taxon>
        <taxon>Agaricomycetes</taxon>
        <taxon>Agaricomycetidae</taxon>
        <taxon>Agaricales</taxon>
        <taxon>Agaricineae</taxon>
        <taxon>Hydnangiaceae</taxon>
        <taxon>Laccaria</taxon>
    </lineage>
</organism>
<dbReference type="EMBL" id="KN838671">
    <property type="protein sequence ID" value="KIJ98333.1"/>
    <property type="molecule type" value="Genomic_DNA"/>
</dbReference>
<keyword evidence="2" id="KW-0456">Lyase</keyword>
<dbReference type="STRING" id="1095629.A0A0C9XA79"/>
<dbReference type="AlphaFoldDB" id="A0A0C9XA79"/>
<dbReference type="Gene3D" id="1.10.600.10">
    <property type="entry name" value="Farnesyl Diphosphate Synthase"/>
    <property type="match status" value="1"/>
</dbReference>
<dbReference type="Pfam" id="PF06330">
    <property type="entry name" value="TRI5"/>
    <property type="match status" value="1"/>
</dbReference>
<evidence type="ECO:0000313" key="4">
    <source>
        <dbReference type="Proteomes" id="UP000054477"/>
    </source>
</evidence>
<name>A0A0C9XA79_9AGAR</name>
<comment type="similarity">
    <text evidence="1">Belongs to the trichodiene synthase family.</text>
</comment>
<dbReference type="Proteomes" id="UP000054477">
    <property type="component" value="Unassembled WGS sequence"/>
</dbReference>
<dbReference type="OrthoDB" id="2998174at2759"/>
<dbReference type="InterPro" id="IPR024652">
    <property type="entry name" value="Trichodiene_synth"/>
</dbReference>
<proteinExistence type="inferred from homology"/>
<evidence type="ECO:0000256" key="1">
    <source>
        <dbReference type="ARBA" id="ARBA00007946"/>
    </source>
</evidence>
<dbReference type="GO" id="GO:0016838">
    <property type="term" value="F:carbon-oxygen lyase activity, acting on phosphates"/>
    <property type="evidence" value="ECO:0007669"/>
    <property type="project" value="InterPro"/>
</dbReference>